<dbReference type="PANTHER" id="PTHR31297:SF42">
    <property type="entry name" value="GLYCOSIDE HYDROLASE FAMILY 5 DOMAIN-CONTAINING PROTEIN"/>
    <property type="match status" value="1"/>
</dbReference>
<evidence type="ECO:0000256" key="8">
    <source>
        <dbReference type="SAM" id="MobiDB-lite"/>
    </source>
</evidence>
<dbReference type="InterPro" id="IPR017853">
    <property type="entry name" value="GH"/>
</dbReference>
<evidence type="ECO:0000256" key="6">
    <source>
        <dbReference type="ARBA" id="ARBA00038929"/>
    </source>
</evidence>
<keyword evidence="2 7" id="KW-0378">Hydrolase</keyword>
<comment type="similarity">
    <text evidence="1 7">Belongs to the glycosyl hydrolase 5 (cellulase A) family.</text>
</comment>
<dbReference type="SUPFAM" id="SSF51445">
    <property type="entry name" value="(Trans)glycosidases"/>
    <property type="match status" value="1"/>
</dbReference>
<dbReference type="GO" id="GO:0009986">
    <property type="term" value="C:cell surface"/>
    <property type="evidence" value="ECO:0007669"/>
    <property type="project" value="TreeGrafter"/>
</dbReference>
<dbReference type="EC" id="3.2.1.58" evidence="6"/>
<comment type="catalytic activity">
    <reaction evidence="5">
        <text>Successive hydrolysis of beta-D-glucose units from the non-reducing ends of (1-&gt;3)-beta-D-glucans, releasing alpha-glucose.</text>
        <dbReference type="EC" id="3.2.1.58"/>
    </reaction>
</comment>
<organism evidence="11 12">
    <name type="scientific">Calocera viscosa (strain TUFC12733)</name>
    <dbReference type="NCBI Taxonomy" id="1330018"/>
    <lineage>
        <taxon>Eukaryota</taxon>
        <taxon>Fungi</taxon>
        <taxon>Dikarya</taxon>
        <taxon>Basidiomycota</taxon>
        <taxon>Agaricomycotina</taxon>
        <taxon>Dacrymycetes</taxon>
        <taxon>Dacrymycetales</taxon>
        <taxon>Dacrymycetaceae</taxon>
        <taxon>Calocera</taxon>
    </lineage>
</organism>
<feature type="signal peptide" evidence="9">
    <location>
        <begin position="1"/>
        <end position="18"/>
    </location>
</feature>
<sequence>MHSLALLAHALFLSSALAAPCCTLRKKGSLSSPAAPPPGVQAPTPSPDANTTSTPRNGGGFAYGSKPVRGVNLGGWLVLEPWITPSIFDNTGNNGIVDEYTLGQYSDYDTAVNTLRSHWSTWITQSDLTAIAAAGLNHVRIPIGFWAFDNAGTPYVKDQQYSYLKKAVQWASNAGVSVWVDLHGVPGSQNGYDNSGQRGTPQWHTNQDNVARTTAVIQTLANEFSQGQYGGAVTAIELVNEPAGYYSEDLLTCARNYYGDTYSTVRNAGGLVVVIHDAFQDLSYWDGFLTPNTGSSGVLMDTHIYQVFNDDQLNYDWPTHISTACQNGPRLSSYADSNLWTVVGEWSTASTDCATYLNGRGVGARYDGTYGDGNAAIGNCYGKSGDQSTFSGDYKTFLRQFWEAQVTAYEQAQGWIYWCWKNEQADDWSYQKGVQNGWIPSDPDNRQYPNICSN</sequence>
<feature type="chain" id="PRO_5007892069" description="glucan 1,3-beta-glucosidase" evidence="9">
    <location>
        <begin position="19"/>
        <end position="454"/>
    </location>
</feature>
<evidence type="ECO:0000256" key="5">
    <source>
        <dbReference type="ARBA" id="ARBA00036824"/>
    </source>
</evidence>
<proteinExistence type="inferred from homology"/>
<dbReference type="GO" id="GO:0005576">
    <property type="term" value="C:extracellular region"/>
    <property type="evidence" value="ECO:0007669"/>
    <property type="project" value="TreeGrafter"/>
</dbReference>
<evidence type="ECO:0000256" key="2">
    <source>
        <dbReference type="ARBA" id="ARBA00022801"/>
    </source>
</evidence>
<evidence type="ECO:0000313" key="11">
    <source>
        <dbReference type="EMBL" id="KZP01389.1"/>
    </source>
</evidence>
<dbReference type="EMBL" id="KV417266">
    <property type="protein sequence ID" value="KZP01389.1"/>
    <property type="molecule type" value="Genomic_DNA"/>
</dbReference>
<dbReference type="InterPro" id="IPR050386">
    <property type="entry name" value="Glycosyl_hydrolase_5"/>
</dbReference>
<evidence type="ECO:0000313" key="12">
    <source>
        <dbReference type="Proteomes" id="UP000076738"/>
    </source>
</evidence>
<dbReference type="GO" id="GO:0004338">
    <property type="term" value="F:glucan exo-1,3-beta-glucosidase activity"/>
    <property type="evidence" value="ECO:0007669"/>
    <property type="project" value="UniProtKB-EC"/>
</dbReference>
<keyword evidence="9" id="KW-0732">Signal</keyword>
<protein>
    <recommendedName>
        <fullName evidence="6">glucan 1,3-beta-glucosidase</fullName>
        <ecNumber evidence="6">3.2.1.58</ecNumber>
    </recommendedName>
</protein>
<accession>A0A167RXR5</accession>
<evidence type="ECO:0000259" key="10">
    <source>
        <dbReference type="Pfam" id="PF00150"/>
    </source>
</evidence>
<dbReference type="GO" id="GO:0009251">
    <property type="term" value="P:glucan catabolic process"/>
    <property type="evidence" value="ECO:0007669"/>
    <property type="project" value="TreeGrafter"/>
</dbReference>
<keyword evidence="3 7" id="KW-0326">Glycosidase</keyword>
<evidence type="ECO:0000256" key="4">
    <source>
        <dbReference type="ARBA" id="ARBA00023316"/>
    </source>
</evidence>
<keyword evidence="4" id="KW-0961">Cell wall biogenesis/degradation</keyword>
<feature type="region of interest" description="Disordered" evidence="8">
    <location>
        <begin position="28"/>
        <end position="61"/>
    </location>
</feature>
<dbReference type="PANTHER" id="PTHR31297">
    <property type="entry name" value="GLUCAN ENDO-1,6-BETA-GLUCOSIDASE B"/>
    <property type="match status" value="1"/>
</dbReference>
<dbReference type="Proteomes" id="UP000076738">
    <property type="component" value="Unassembled WGS sequence"/>
</dbReference>
<evidence type="ECO:0000256" key="1">
    <source>
        <dbReference type="ARBA" id="ARBA00005641"/>
    </source>
</evidence>
<reference evidence="11 12" key="1">
    <citation type="journal article" date="2016" name="Mol. Biol. Evol.">
        <title>Comparative Genomics of Early-Diverging Mushroom-Forming Fungi Provides Insights into the Origins of Lignocellulose Decay Capabilities.</title>
        <authorList>
            <person name="Nagy L.G."/>
            <person name="Riley R."/>
            <person name="Tritt A."/>
            <person name="Adam C."/>
            <person name="Daum C."/>
            <person name="Floudas D."/>
            <person name="Sun H."/>
            <person name="Yadav J.S."/>
            <person name="Pangilinan J."/>
            <person name="Larsson K.H."/>
            <person name="Matsuura K."/>
            <person name="Barry K."/>
            <person name="Labutti K."/>
            <person name="Kuo R."/>
            <person name="Ohm R.A."/>
            <person name="Bhattacharya S.S."/>
            <person name="Shirouzu T."/>
            <person name="Yoshinaga Y."/>
            <person name="Martin F.M."/>
            <person name="Grigoriev I.V."/>
            <person name="Hibbett D.S."/>
        </authorList>
    </citation>
    <scope>NUCLEOTIDE SEQUENCE [LARGE SCALE GENOMIC DNA]</scope>
    <source>
        <strain evidence="11 12">TUFC12733</strain>
    </source>
</reference>
<dbReference type="Pfam" id="PF00150">
    <property type="entry name" value="Cellulase"/>
    <property type="match status" value="1"/>
</dbReference>
<feature type="compositionally biased region" description="Pro residues" evidence="8">
    <location>
        <begin position="34"/>
        <end position="46"/>
    </location>
</feature>
<dbReference type="STRING" id="1330018.A0A167RXR5"/>
<feature type="compositionally biased region" description="Polar residues" evidence="8">
    <location>
        <begin position="47"/>
        <end position="56"/>
    </location>
</feature>
<dbReference type="GO" id="GO:0071555">
    <property type="term" value="P:cell wall organization"/>
    <property type="evidence" value="ECO:0007669"/>
    <property type="project" value="UniProtKB-KW"/>
</dbReference>
<evidence type="ECO:0000256" key="3">
    <source>
        <dbReference type="ARBA" id="ARBA00023295"/>
    </source>
</evidence>
<dbReference type="Gene3D" id="3.20.20.80">
    <property type="entry name" value="Glycosidases"/>
    <property type="match status" value="1"/>
</dbReference>
<feature type="domain" description="Glycoside hydrolase family 5" evidence="10">
    <location>
        <begin position="110"/>
        <end position="352"/>
    </location>
</feature>
<dbReference type="AlphaFoldDB" id="A0A167RXR5"/>
<keyword evidence="12" id="KW-1185">Reference proteome</keyword>
<evidence type="ECO:0000256" key="9">
    <source>
        <dbReference type="SAM" id="SignalP"/>
    </source>
</evidence>
<dbReference type="OrthoDB" id="62120at2759"/>
<dbReference type="InterPro" id="IPR001547">
    <property type="entry name" value="Glyco_hydro_5"/>
</dbReference>
<gene>
    <name evidence="11" type="ORF">CALVIDRAFT_474548</name>
</gene>
<name>A0A167RXR5_CALVF</name>
<dbReference type="FunFam" id="3.20.20.80:FF:000033">
    <property type="entry name" value="Glucan 1,3-beta-glucosidase A"/>
    <property type="match status" value="1"/>
</dbReference>
<evidence type="ECO:0000256" key="7">
    <source>
        <dbReference type="RuleBase" id="RU361153"/>
    </source>
</evidence>